<organism evidence="1 2">
    <name type="scientific">Phaethon lepturus</name>
    <name type="common">White-tailed tropicbird</name>
    <dbReference type="NCBI Taxonomy" id="97097"/>
    <lineage>
        <taxon>Eukaryota</taxon>
        <taxon>Metazoa</taxon>
        <taxon>Chordata</taxon>
        <taxon>Craniata</taxon>
        <taxon>Vertebrata</taxon>
        <taxon>Euteleostomi</taxon>
        <taxon>Archelosauria</taxon>
        <taxon>Archosauria</taxon>
        <taxon>Dinosauria</taxon>
        <taxon>Saurischia</taxon>
        <taxon>Theropoda</taxon>
        <taxon>Coelurosauria</taxon>
        <taxon>Aves</taxon>
        <taxon>Neognathae</taxon>
        <taxon>Neoaves</taxon>
        <taxon>Phaethontimorphae</taxon>
        <taxon>Phaethontiformes</taxon>
        <taxon>Phaethontidae</taxon>
        <taxon>Phaethon</taxon>
    </lineage>
</organism>
<protein>
    <submittedName>
        <fullName evidence="1">Uncharacterized protein</fullName>
    </submittedName>
</protein>
<gene>
    <name evidence="1" type="ORF">N335_01943</name>
</gene>
<dbReference type="AlphaFoldDB" id="A0A091TC15"/>
<dbReference type="PhylomeDB" id="A0A091TC15"/>
<keyword evidence="2" id="KW-1185">Reference proteome</keyword>
<dbReference type="Proteomes" id="UP000053638">
    <property type="component" value="Unassembled WGS sequence"/>
</dbReference>
<proteinExistence type="predicted"/>
<feature type="non-terminal residue" evidence="1">
    <location>
        <position position="1"/>
    </location>
</feature>
<evidence type="ECO:0000313" key="1">
    <source>
        <dbReference type="EMBL" id="KFQ71849.1"/>
    </source>
</evidence>
<dbReference type="EMBL" id="KK446668">
    <property type="protein sequence ID" value="KFQ71849.1"/>
    <property type="molecule type" value="Genomic_DNA"/>
</dbReference>
<name>A0A091TC15_PHALP</name>
<sequence length="43" mass="4879">TTVIMPVGTIIGSSVIWDDIIYCKNIHFLARKFFNHVLVCLEA</sequence>
<evidence type="ECO:0000313" key="2">
    <source>
        <dbReference type="Proteomes" id="UP000053638"/>
    </source>
</evidence>
<reference evidence="1 2" key="1">
    <citation type="submission" date="2014-04" db="EMBL/GenBank/DDBJ databases">
        <title>Genome evolution of avian class.</title>
        <authorList>
            <person name="Zhang G."/>
            <person name="Li C."/>
        </authorList>
    </citation>
    <scope>NUCLEOTIDE SEQUENCE [LARGE SCALE GENOMIC DNA]</scope>
    <source>
        <strain evidence="1">BGI_N335</strain>
    </source>
</reference>
<feature type="non-terminal residue" evidence="1">
    <location>
        <position position="43"/>
    </location>
</feature>
<accession>A0A091TC15</accession>